<gene>
    <name evidence="1" type="ORF">UFOVP1306_28</name>
    <name evidence="2" type="ORF">UFOVP1422_30</name>
    <name evidence="3" type="ORF">UFOVP1519_36</name>
</gene>
<evidence type="ECO:0000313" key="3">
    <source>
        <dbReference type="EMBL" id="CAB5227366.1"/>
    </source>
</evidence>
<organism evidence="2">
    <name type="scientific">uncultured Caudovirales phage</name>
    <dbReference type="NCBI Taxonomy" id="2100421"/>
    <lineage>
        <taxon>Viruses</taxon>
        <taxon>Duplodnaviria</taxon>
        <taxon>Heunggongvirae</taxon>
        <taxon>Uroviricota</taxon>
        <taxon>Caudoviricetes</taxon>
        <taxon>Peduoviridae</taxon>
        <taxon>Maltschvirus</taxon>
        <taxon>Maltschvirus maltsch</taxon>
    </lineage>
</organism>
<dbReference type="EMBL" id="LR797368">
    <property type="protein sequence ID" value="CAB4210256.1"/>
    <property type="molecule type" value="Genomic_DNA"/>
</dbReference>
<dbReference type="EMBL" id="LR797265">
    <property type="protein sequence ID" value="CAB4197704.1"/>
    <property type="molecule type" value="Genomic_DNA"/>
</dbReference>
<proteinExistence type="predicted"/>
<sequence>MAAEQLFQVFNGVAPTTAAPVAQPTGTAIRTMLQIAVPSTNSFYIVEWGISFDGIAVTLPIKCELLTTTVAATMTTALSASDVVLLTETAGSASTTTYGTGLTAFSSAAVTEGTPANVRELDVQLVAPTNQYIKQWPLGREPVVPASSFIRVRVTANTSVNAYCYVVWGE</sequence>
<name>A0A6J5S943_9CAUD</name>
<evidence type="ECO:0000313" key="1">
    <source>
        <dbReference type="EMBL" id="CAB4197704.1"/>
    </source>
</evidence>
<evidence type="ECO:0000313" key="2">
    <source>
        <dbReference type="EMBL" id="CAB4210256.1"/>
    </source>
</evidence>
<accession>A0A6J5S943</accession>
<dbReference type="EMBL" id="LR798370">
    <property type="protein sequence ID" value="CAB5227366.1"/>
    <property type="molecule type" value="Genomic_DNA"/>
</dbReference>
<protein>
    <submittedName>
        <fullName evidence="2">Uncharacterized protein</fullName>
    </submittedName>
</protein>
<reference evidence="2" key="1">
    <citation type="submission" date="2020-05" db="EMBL/GenBank/DDBJ databases">
        <authorList>
            <person name="Chiriac C."/>
            <person name="Salcher M."/>
            <person name="Ghai R."/>
            <person name="Kavagutti S V."/>
        </authorList>
    </citation>
    <scope>NUCLEOTIDE SEQUENCE</scope>
</reference>